<dbReference type="GO" id="GO:0005737">
    <property type="term" value="C:cytoplasm"/>
    <property type="evidence" value="ECO:0007669"/>
    <property type="project" value="TreeGrafter"/>
</dbReference>
<reference evidence="4" key="1">
    <citation type="submission" date="2014-04" db="EMBL/GenBank/DDBJ databases">
        <title>Evolutionary Origins and Diversification of the Mycorrhizal Mutualists.</title>
        <authorList>
            <consortium name="DOE Joint Genome Institute"/>
            <consortium name="Mycorrhizal Genomics Consortium"/>
            <person name="Kohler A."/>
            <person name="Kuo A."/>
            <person name="Nagy L.G."/>
            <person name="Floudas D."/>
            <person name="Copeland A."/>
            <person name="Barry K.W."/>
            <person name="Cichocki N."/>
            <person name="Veneault-Fourrey C."/>
            <person name="LaButti K."/>
            <person name="Lindquist E.A."/>
            <person name="Lipzen A."/>
            <person name="Lundell T."/>
            <person name="Morin E."/>
            <person name="Murat C."/>
            <person name="Riley R."/>
            <person name="Ohm R."/>
            <person name="Sun H."/>
            <person name="Tunlid A."/>
            <person name="Henrissat B."/>
            <person name="Grigoriev I.V."/>
            <person name="Hibbett D.S."/>
            <person name="Martin F."/>
        </authorList>
    </citation>
    <scope>NUCLEOTIDE SEQUENCE [LARGE SCALE GENOMIC DNA]</scope>
    <source>
        <strain evidence="4">FD-334 SS-4</strain>
    </source>
</reference>
<dbReference type="PANTHER" id="PTHR48104">
    <property type="entry name" value="METACASPASE-4"/>
    <property type="match status" value="1"/>
</dbReference>
<organism evidence="3 4">
    <name type="scientific">Hypholoma sublateritium (strain FD-334 SS-4)</name>
    <dbReference type="NCBI Taxonomy" id="945553"/>
    <lineage>
        <taxon>Eukaryota</taxon>
        <taxon>Fungi</taxon>
        <taxon>Dikarya</taxon>
        <taxon>Basidiomycota</taxon>
        <taxon>Agaricomycotina</taxon>
        <taxon>Agaricomycetes</taxon>
        <taxon>Agaricomycetidae</taxon>
        <taxon>Agaricales</taxon>
        <taxon>Agaricineae</taxon>
        <taxon>Strophariaceae</taxon>
        <taxon>Hypholoma</taxon>
    </lineage>
</organism>
<dbReference type="InterPro" id="IPR050452">
    <property type="entry name" value="Metacaspase"/>
</dbReference>
<accession>A0A0D2N5W5</accession>
<feature type="domain" description="Peptidase C14 caspase" evidence="2">
    <location>
        <begin position="11"/>
        <end position="286"/>
    </location>
</feature>
<keyword evidence="4" id="KW-1185">Reference proteome</keyword>
<dbReference type="EMBL" id="KN817674">
    <property type="protein sequence ID" value="KJA14574.1"/>
    <property type="molecule type" value="Genomic_DNA"/>
</dbReference>
<dbReference type="InterPro" id="IPR011600">
    <property type="entry name" value="Pept_C14_caspase"/>
</dbReference>
<evidence type="ECO:0000259" key="2">
    <source>
        <dbReference type="Pfam" id="PF00656"/>
    </source>
</evidence>
<dbReference type="Gene3D" id="3.40.50.1460">
    <property type="match status" value="1"/>
</dbReference>
<dbReference type="GO" id="GO:0006508">
    <property type="term" value="P:proteolysis"/>
    <property type="evidence" value="ECO:0007669"/>
    <property type="project" value="InterPro"/>
</dbReference>
<dbReference type="OrthoDB" id="3223806at2759"/>
<evidence type="ECO:0000256" key="1">
    <source>
        <dbReference type="ARBA" id="ARBA00009005"/>
    </source>
</evidence>
<protein>
    <recommendedName>
        <fullName evidence="2">Peptidase C14 caspase domain-containing protein</fullName>
    </recommendedName>
</protein>
<name>A0A0D2N5W5_HYPSF</name>
<dbReference type="OMA" id="FTITEHY"/>
<dbReference type="AlphaFoldDB" id="A0A0D2N5W5"/>
<sequence>MKPVQNPPFILAVVIGINKYTGSADYTDLTGAVDDANSVEHFLTSRLQVPKKNICSLRDEQASRDGIMRAFFFLRDTDIAPRTDCEIIIYYAGHGAQEDTPEEWKDWYTPTGRIEMLCPSDIGARKTFAKNGVCVDEVVPGIPDRTISALLNQISERKGNHITVILDCCSSAGMNRGVKEPMLIPRQIYNAPPINSAIDKAYLKMDKAGKQKIPVEHSRRFRASHVLLAACGQEQLAWEDPATKRGLFTDHLLKILAGDDLETLTYRSLMDSLSMPKKQTPHCEGEGLNQLLFGNRENGGDTSFIYGRRVKDSPPTIQAGSAEGITPGSRFSVHKNSMKDTTFRPNPCLGYLTAVTVSAFSTTLVPSQKLRLPPRFYCKLVDSPSQTISLYSTHRTWLLSTFPSEDWHTKSVKIVDDPAKCDFELVIEDGMVYLERHNDPVVIEHIKSRNTRGIPVDEIDTLHNVVKAACHFAYHLTRSAPDNADNVRMEMYKLEPDNSDGLYNTVFKPVDDNLFDKDPTTIEVDDEQDFGITIINDSDDVLYAYLYYFDPNDFTITEHYAPPLGAGSGRLTTMTEIGLDAALPAHSRLGVGHGNSGSQPMRFSIPEGQKEDIGFFRLFLSTTPGNFQSIAQLSPFERRRGALPGQAESPAAERWMAMTATVIQKPRGAILVDRTVDGL</sequence>
<gene>
    <name evidence="3" type="ORF">HYPSUDRAFT_195003</name>
</gene>
<dbReference type="GO" id="GO:0004197">
    <property type="term" value="F:cysteine-type endopeptidase activity"/>
    <property type="evidence" value="ECO:0007669"/>
    <property type="project" value="InterPro"/>
</dbReference>
<proteinExistence type="inferred from homology"/>
<dbReference type="Pfam" id="PF00656">
    <property type="entry name" value="Peptidase_C14"/>
    <property type="match status" value="1"/>
</dbReference>
<comment type="similarity">
    <text evidence="1">Belongs to the peptidase C14B family.</text>
</comment>
<dbReference type="Proteomes" id="UP000054270">
    <property type="component" value="Unassembled WGS sequence"/>
</dbReference>
<evidence type="ECO:0000313" key="3">
    <source>
        <dbReference type="EMBL" id="KJA14574.1"/>
    </source>
</evidence>
<dbReference type="PANTHER" id="PTHR48104:SF30">
    <property type="entry name" value="METACASPASE-1"/>
    <property type="match status" value="1"/>
</dbReference>
<evidence type="ECO:0000313" key="4">
    <source>
        <dbReference type="Proteomes" id="UP000054270"/>
    </source>
</evidence>